<dbReference type="PROSITE" id="PS51885">
    <property type="entry name" value="NEPRILYSIN"/>
    <property type="match status" value="1"/>
</dbReference>
<accession>A0AA39IBF1</accession>
<dbReference type="GO" id="GO:0005886">
    <property type="term" value="C:plasma membrane"/>
    <property type="evidence" value="ECO:0007669"/>
    <property type="project" value="TreeGrafter"/>
</dbReference>
<dbReference type="SUPFAM" id="SSF55486">
    <property type="entry name" value="Metalloproteases ('zincins'), catalytic domain"/>
    <property type="match status" value="1"/>
</dbReference>
<keyword evidence="1" id="KW-0732">Signal</keyword>
<evidence type="ECO:0000313" key="3">
    <source>
        <dbReference type="Proteomes" id="UP001175271"/>
    </source>
</evidence>
<dbReference type="Gene3D" id="3.40.390.10">
    <property type="entry name" value="Collagenase (Catalytic Domain)"/>
    <property type="match status" value="1"/>
</dbReference>
<dbReference type="GO" id="GO:0016485">
    <property type="term" value="P:protein processing"/>
    <property type="evidence" value="ECO:0007669"/>
    <property type="project" value="TreeGrafter"/>
</dbReference>
<evidence type="ECO:0000313" key="2">
    <source>
        <dbReference type="EMBL" id="KAK0420164.1"/>
    </source>
</evidence>
<dbReference type="PANTHER" id="PTHR11733">
    <property type="entry name" value="ZINC METALLOPROTEASE FAMILY M13 NEPRILYSIN-RELATED"/>
    <property type="match status" value="1"/>
</dbReference>
<protein>
    <recommendedName>
        <fullName evidence="4">Peptidase M13 N-terminal domain-containing protein</fullName>
    </recommendedName>
</protein>
<dbReference type="InterPro" id="IPR000718">
    <property type="entry name" value="Peptidase_M13"/>
</dbReference>
<evidence type="ECO:0000256" key="1">
    <source>
        <dbReference type="SAM" id="SignalP"/>
    </source>
</evidence>
<dbReference type="GO" id="GO:0004222">
    <property type="term" value="F:metalloendopeptidase activity"/>
    <property type="evidence" value="ECO:0007669"/>
    <property type="project" value="InterPro"/>
</dbReference>
<proteinExistence type="predicted"/>
<name>A0AA39IBF1_9BILA</name>
<dbReference type="InterPro" id="IPR024079">
    <property type="entry name" value="MetalloPept_cat_dom_sf"/>
</dbReference>
<reference evidence="2" key="1">
    <citation type="submission" date="2023-06" db="EMBL/GenBank/DDBJ databases">
        <title>Genomic analysis of the entomopathogenic nematode Steinernema hermaphroditum.</title>
        <authorList>
            <person name="Schwarz E.M."/>
            <person name="Heppert J.K."/>
            <person name="Baniya A."/>
            <person name="Schwartz H.T."/>
            <person name="Tan C.-H."/>
            <person name="Antoshechkin I."/>
            <person name="Sternberg P.W."/>
            <person name="Goodrich-Blair H."/>
            <person name="Dillman A.R."/>
        </authorList>
    </citation>
    <scope>NUCLEOTIDE SEQUENCE</scope>
    <source>
        <strain evidence="2">PS9179</strain>
        <tissue evidence="2">Whole animal</tissue>
    </source>
</reference>
<feature type="chain" id="PRO_5041351215" description="Peptidase M13 N-terminal domain-containing protein" evidence="1">
    <location>
        <begin position="20"/>
        <end position="445"/>
    </location>
</feature>
<keyword evidence="3" id="KW-1185">Reference proteome</keyword>
<evidence type="ECO:0008006" key="4">
    <source>
        <dbReference type="Google" id="ProtNLM"/>
    </source>
</evidence>
<organism evidence="2 3">
    <name type="scientific">Steinernema hermaphroditum</name>
    <dbReference type="NCBI Taxonomy" id="289476"/>
    <lineage>
        <taxon>Eukaryota</taxon>
        <taxon>Metazoa</taxon>
        <taxon>Ecdysozoa</taxon>
        <taxon>Nematoda</taxon>
        <taxon>Chromadorea</taxon>
        <taxon>Rhabditida</taxon>
        <taxon>Tylenchina</taxon>
        <taxon>Panagrolaimomorpha</taxon>
        <taxon>Strongyloidoidea</taxon>
        <taxon>Steinernematidae</taxon>
        <taxon>Steinernema</taxon>
    </lineage>
</organism>
<dbReference type="AlphaFoldDB" id="A0AA39IBF1"/>
<dbReference type="PANTHER" id="PTHR11733:SF208">
    <property type="entry name" value="PEPTIDASE M13 C-TERMINAL DOMAIN-CONTAINING PROTEIN"/>
    <property type="match status" value="1"/>
</dbReference>
<dbReference type="Proteomes" id="UP001175271">
    <property type="component" value="Unassembled WGS sequence"/>
</dbReference>
<feature type="signal peptide" evidence="1">
    <location>
        <begin position="1"/>
        <end position="19"/>
    </location>
</feature>
<comment type="caution">
    <text evidence="2">The sequence shown here is derived from an EMBL/GenBank/DDBJ whole genome shotgun (WGS) entry which is preliminary data.</text>
</comment>
<sequence>MIFNFALILCFLAICPSLANVVTRKVDHIFSSNVHPCDDFHDFVCNKEGRGELSPLLKELKNGFYSRLRNAFIHDDDTIVREFMKIYAGSNASFDVEIPDYGWNARRKLRVTYTDQTTNVKKEHDLVNIEYYLNLLYAKYIIEKDLNPQTWKDEMQALFEEVKSEVIDTIRAASWMPTKNKTEIESFLNEKRLHLGLPAQLEDVTLINNAIYKVRKRFIQMKQEWIPGTNCDKNCLLEYYSSFLKTAYEESVPHQVAYHLRVLNRYIIQNTFTTCEYGNYSNYLYMSPVLTYQPRSPIAKILKYFESTVSMSSLLFDDLQLNWDKSEGFSCYQNLSSCEPQWYEYQRNVDIIEGLRLASKIIAKKSAAVKFLESRDEFKSFNFSDLQWFFVQFESIWCQLDDQPTTEGKENSPLYIRQSPEFQMAFGCKSGHELYTRQEDMCYAL</sequence>
<dbReference type="EMBL" id="JAUCMV010000002">
    <property type="protein sequence ID" value="KAK0420164.1"/>
    <property type="molecule type" value="Genomic_DNA"/>
</dbReference>
<gene>
    <name evidence="2" type="ORF">QR680_014548</name>
</gene>